<dbReference type="KEGG" id="cgob:115018874"/>
<comment type="cofactor">
    <cofactor evidence="2">
        <name>Mg(2+)</name>
        <dbReference type="ChEBI" id="CHEBI:18420"/>
    </cofactor>
</comment>
<dbReference type="PROSITE" id="PS50240">
    <property type="entry name" value="TRYPSIN_DOM"/>
    <property type="match status" value="1"/>
</dbReference>
<dbReference type="Gene3D" id="2.10.70.10">
    <property type="entry name" value="Complement Module, domain 1"/>
    <property type="match status" value="3"/>
</dbReference>
<keyword evidence="14 18" id="KW-1015">Disulfide bond</keyword>
<dbReference type="InterPro" id="IPR002035">
    <property type="entry name" value="VWF_A"/>
</dbReference>
<dbReference type="Gene3D" id="2.40.10.10">
    <property type="entry name" value="Trypsin-like serine proteases"/>
    <property type="match status" value="2"/>
</dbReference>
<dbReference type="PROSITE" id="PS50923">
    <property type="entry name" value="SUSHI"/>
    <property type="match status" value="3"/>
</dbReference>
<dbReference type="InterPro" id="IPR018114">
    <property type="entry name" value="TRYPSIN_HIS"/>
</dbReference>
<keyword evidence="11" id="KW-0378">Hydrolase</keyword>
<dbReference type="RefSeq" id="XP_029303980.1">
    <property type="nucleotide sequence ID" value="XM_029448120.1"/>
</dbReference>
<keyword evidence="12" id="KW-0720">Serine protease</keyword>
<feature type="domain" description="VWFA" evidence="20">
    <location>
        <begin position="254"/>
        <end position="455"/>
    </location>
</feature>
<keyword evidence="7 18" id="KW-0768">Sushi</keyword>
<dbReference type="PANTHER" id="PTHR46393:SF6">
    <property type="entry name" value="COMPLEMENT C2-RELATED"/>
    <property type="match status" value="1"/>
</dbReference>
<evidence type="ECO:0000256" key="4">
    <source>
        <dbReference type="ARBA" id="ARBA00004613"/>
    </source>
</evidence>
<dbReference type="GO" id="GO:0045087">
    <property type="term" value="P:innate immune response"/>
    <property type="evidence" value="ECO:0007669"/>
    <property type="project" value="UniProtKB-KW"/>
</dbReference>
<dbReference type="AlphaFoldDB" id="A0A6J2R3Q7"/>
<feature type="disulfide bond" evidence="18">
    <location>
        <begin position="118"/>
        <end position="145"/>
    </location>
</feature>
<dbReference type="GO" id="GO:0006508">
    <property type="term" value="P:proteolysis"/>
    <property type="evidence" value="ECO:0007669"/>
    <property type="project" value="UniProtKB-KW"/>
</dbReference>
<dbReference type="GO" id="GO:0070062">
    <property type="term" value="C:extracellular exosome"/>
    <property type="evidence" value="ECO:0007669"/>
    <property type="project" value="TreeGrafter"/>
</dbReference>
<reference evidence="24" key="1">
    <citation type="submission" date="2025-08" db="UniProtKB">
        <authorList>
            <consortium name="RefSeq"/>
        </authorList>
    </citation>
    <scope>IDENTIFICATION</scope>
</reference>
<evidence type="ECO:0000256" key="2">
    <source>
        <dbReference type="ARBA" id="ARBA00001946"/>
    </source>
</evidence>
<protein>
    <recommendedName>
        <fullName evidence="16">C3/C5 convertase</fullName>
    </recommendedName>
</protein>
<dbReference type="Proteomes" id="UP000504630">
    <property type="component" value="Chromosome 14"/>
</dbReference>
<dbReference type="InterPro" id="IPR001254">
    <property type="entry name" value="Trypsin_dom"/>
</dbReference>
<dbReference type="PROSITE" id="PS00134">
    <property type="entry name" value="TRYPSIN_HIS"/>
    <property type="match status" value="1"/>
</dbReference>
<feature type="domain" description="Peptidase S1" evidence="21">
    <location>
        <begin position="464"/>
        <end position="740"/>
    </location>
</feature>
<accession>A0A6J2R3Q7</accession>
<comment type="cofactor">
    <cofactor evidence="1">
        <name>Mn(2+)</name>
        <dbReference type="ChEBI" id="CHEBI:29035"/>
    </cofactor>
</comment>
<dbReference type="GO" id="GO:0004252">
    <property type="term" value="F:serine-type endopeptidase activity"/>
    <property type="evidence" value="ECO:0007669"/>
    <property type="project" value="InterPro"/>
</dbReference>
<dbReference type="PROSITE" id="PS50234">
    <property type="entry name" value="VWFA"/>
    <property type="match status" value="1"/>
</dbReference>
<evidence type="ECO:0000256" key="3">
    <source>
        <dbReference type="ARBA" id="ARBA00004241"/>
    </source>
</evidence>
<feature type="domain" description="Sushi" evidence="22">
    <location>
        <begin position="151"/>
        <end position="208"/>
    </location>
</feature>
<evidence type="ECO:0000256" key="8">
    <source>
        <dbReference type="ARBA" id="ARBA00022670"/>
    </source>
</evidence>
<keyword evidence="15" id="KW-0325">Glycoprotein</keyword>
<evidence type="ECO:0000256" key="6">
    <source>
        <dbReference type="ARBA" id="ARBA00022588"/>
    </source>
</evidence>
<feature type="domain" description="Sushi" evidence="22">
    <location>
        <begin position="21"/>
        <end position="87"/>
    </location>
</feature>
<dbReference type="SUPFAM" id="SSF57535">
    <property type="entry name" value="Complement control module/SCR domain"/>
    <property type="match status" value="3"/>
</dbReference>
<evidence type="ECO:0000256" key="12">
    <source>
        <dbReference type="ARBA" id="ARBA00022825"/>
    </source>
</evidence>
<dbReference type="PRINTS" id="PR00722">
    <property type="entry name" value="CHYMOTRYPSIN"/>
</dbReference>
<organism evidence="23 24">
    <name type="scientific">Cottoperca gobio</name>
    <name type="common">Frogmouth</name>
    <name type="synonym">Aphritis gobio</name>
    <dbReference type="NCBI Taxonomy" id="56716"/>
    <lineage>
        <taxon>Eukaryota</taxon>
        <taxon>Metazoa</taxon>
        <taxon>Chordata</taxon>
        <taxon>Craniata</taxon>
        <taxon>Vertebrata</taxon>
        <taxon>Euteleostomi</taxon>
        <taxon>Actinopterygii</taxon>
        <taxon>Neopterygii</taxon>
        <taxon>Teleostei</taxon>
        <taxon>Neoteleostei</taxon>
        <taxon>Acanthomorphata</taxon>
        <taxon>Eupercaria</taxon>
        <taxon>Perciformes</taxon>
        <taxon>Notothenioidei</taxon>
        <taxon>Bovichtidae</taxon>
        <taxon>Cottoperca</taxon>
    </lineage>
</organism>
<evidence type="ECO:0000256" key="10">
    <source>
        <dbReference type="ARBA" id="ARBA00022737"/>
    </source>
</evidence>
<dbReference type="SMART" id="SM00032">
    <property type="entry name" value="CCP"/>
    <property type="match status" value="3"/>
</dbReference>
<dbReference type="Pfam" id="PF00089">
    <property type="entry name" value="Trypsin"/>
    <property type="match status" value="1"/>
</dbReference>
<feature type="chain" id="PRO_5026720222" description="C3/C5 convertase" evidence="19">
    <location>
        <begin position="24"/>
        <end position="755"/>
    </location>
</feature>
<name>A0A6J2R3Q7_COTGO</name>
<feature type="active site" description="Charge relay system" evidence="17">
    <location>
        <position position="562"/>
    </location>
</feature>
<dbReference type="GO" id="GO:0009986">
    <property type="term" value="C:cell surface"/>
    <property type="evidence" value="ECO:0007669"/>
    <property type="project" value="UniProtKB-SubCell"/>
</dbReference>
<feature type="active site" description="Charge relay system" evidence="17">
    <location>
        <position position="511"/>
    </location>
</feature>
<dbReference type="GO" id="GO:0006956">
    <property type="term" value="P:complement activation"/>
    <property type="evidence" value="ECO:0007669"/>
    <property type="project" value="InterPro"/>
</dbReference>
<evidence type="ECO:0000256" key="11">
    <source>
        <dbReference type="ARBA" id="ARBA00022801"/>
    </source>
</evidence>
<evidence type="ECO:0000256" key="9">
    <source>
        <dbReference type="ARBA" id="ARBA00022729"/>
    </source>
</evidence>
<keyword evidence="8" id="KW-0645">Protease</keyword>
<proteinExistence type="predicted"/>
<evidence type="ECO:0000256" key="5">
    <source>
        <dbReference type="ARBA" id="ARBA00022525"/>
    </source>
</evidence>
<dbReference type="OrthoDB" id="6127264at2759"/>
<dbReference type="PIRSF" id="PIRSF001154">
    <property type="entry name" value="Compl_C2_B"/>
    <property type="match status" value="1"/>
</dbReference>
<dbReference type="InterPro" id="IPR036465">
    <property type="entry name" value="vWFA_dom_sf"/>
</dbReference>
<evidence type="ECO:0000256" key="14">
    <source>
        <dbReference type="ARBA" id="ARBA00023157"/>
    </source>
</evidence>
<evidence type="ECO:0000256" key="16">
    <source>
        <dbReference type="ARBA" id="ARBA00029636"/>
    </source>
</evidence>
<dbReference type="InterPro" id="IPR011360">
    <property type="entry name" value="Compl_C2_B"/>
</dbReference>
<dbReference type="InterPro" id="IPR009003">
    <property type="entry name" value="Peptidase_S1_PA"/>
</dbReference>
<dbReference type="InterPro" id="IPR001314">
    <property type="entry name" value="Peptidase_S1A"/>
</dbReference>
<dbReference type="Gene3D" id="3.40.50.410">
    <property type="entry name" value="von Willebrand factor, type A domain"/>
    <property type="match status" value="1"/>
</dbReference>
<dbReference type="SMART" id="SM00327">
    <property type="entry name" value="VWA"/>
    <property type="match status" value="1"/>
</dbReference>
<evidence type="ECO:0000259" key="21">
    <source>
        <dbReference type="PROSITE" id="PS50240"/>
    </source>
</evidence>
<comment type="caution">
    <text evidence="18">Lacks conserved residue(s) required for the propagation of feature annotation.</text>
</comment>
<dbReference type="SUPFAM" id="SSF53300">
    <property type="entry name" value="vWA-like"/>
    <property type="match status" value="1"/>
</dbReference>
<feature type="signal peptide" evidence="19">
    <location>
        <begin position="1"/>
        <end position="23"/>
    </location>
</feature>
<evidence type="ECO:0000256" key="18">
    <source>
        <dbReference type="PROSITE-ProRule" id="PRU00302"/>
    </source>
</evidence>
<comment type="subcellular location">
    <subcellularLocation>
        <location evidence="3">Cell surface</location>
    </subcellularLocation>
    <subcellularLocation>
        <location evidence="4">Secreted</location>
    </subcellularLocation>
</comment>
<dbReference type="GO" id="GO:0009617">
    <property type="term" value="P:response to bacterium"/>
    <property type="evidence" value="ECO:0007669"/>
    <property type="project" value="TreeGrafter"/>
</dbReference>
<keyword evidence="6" id="KW-0399">Innate immunity</keyword>
<dbReference type="SUPFAM" id="SSF50494">
    <property type="entry name" value="Trypsin-like serine proteases"/>
    <property type="match status" value="1"/>
</dbReference>
<keyword evidence="13" id="KW-0391">Immunity</keyword>
<evidence type="ECO:0000313" key="24">
    <source>
        <dbReference type="RefSeq" id="XP_029303980.1"/>
    </source>
</evidence>
<evidence type="ECO:0000256" key="19">
    <source>
        <dbReference type="SAM" id="SignalP"/>
    </source>
</evidence>
<keyword evidence="9 19" id="KW-0732">Signal</keyword>
<dbReference type="Pfam" id="PF00084">
    <property type="entry name" value="Sushi"/>
    <property type="match status" value="3"/>
</dbReference>
<sequence length="755" mass="85558">MGFSDHWSWLVALSCLLVGEVQCDCTEDKMQIEGGHYTLTKQLETGSMLIYHCPEGYYPYPSLTRLCQRNGRWKEPPRRYPTQRCRVVECPDPNVLEYGEVFPHQAKYFVNNETAYECYSGYTMRGSPKRVCLPNGKWSGSTPICSRDSGATCADPGVPAGAARTGKIFGIDDTVKYRCNGNLILVGSSERVCLENGQWTGKEPACYYKHTYDTSLEVSEEFGSAIKTSLTTLESIDDIQGGRKIRISKNGTLNIYIAVDISESIQEKYFQDARDAIIKLISKISSFSVNPNYEIIFFSSEKYEVVNILDFFDKKAELNTTITKLENFEVGDRNTGTDLDLAFRTFLEKMALIKQRVGKEGFMEHRHVIITFTDGAYNMGGSPEPTVRRIKNMVYMNHNGEQDNPSREEYLDIYIFAIGAKLSDDDLLPLTAGTGGQHYFRMKDIQNLQKIFDDIIDEEEVKGLCGLHKEYETDSKRERYPWMASIIIQNENRSTCIGSLVNTQFVLTAAHCFKYGPLPEHVTVEIDDGQGRVKKVKTFIIHPNYNIYAKVKEGVSEFYDYDVALIQLEMDVRISSDVRPICIPCTEETSDALKLVGESTCKQQEQELLKTDLEKLFFLTKKAEKKDVHAKLGVHRDECIRHALQAPGITTNDAKVAVTDNFLCTGGKTHFRDHITCKGDSGGAVFKNYEHRTVQVALVSWGTKDLCKLVTNSDRESDENSRDFHINLFRVVPFLKSILGNDNQNDYAPLQFLKN</sequence>
<evidence type="ECO:0000313" key="23">
    <source>
        <dbReference type="Proteomes" id="UP000504630"/>
    </source>
</evidence>
<dbReference type="InterPro" id="IPR000436">
    <property type="entry name" value="Sushi_SCR_CCP_dom"/>
</dbReference>
<keyword evidence="23" id="KW-1185">Reference proteome</keyword>
<evidence type="ECO:0000256" key="17">
    <source>
        <dbReference type="PIRSR" id="PIRSR001154-1"/>
    </source>
</evidence>
<keyword evidence="5" id="KW-0964">Secreted</keyword>
<dbReference type="SMART" id="SM00020">
    <property type="entry name" value="Tryp_SPc"/>
    <property type="match status" value="1"/>
</dbReference>
<gene>
    <name evidence="24" type="primary">LOC115018874</name>
</gene>
<evidence type="ECO:0000256" key="7">
    <source>
        <dbReference type="ARBA" id="ARBA00022659"/>
    </source>
</evidence>
<keyword evidence="10" id="KW-0677">Repeat</keyword>
<dbReference type="InterPro" id="IPR043504">
    <property type="entry name" value="Peptidase_S1_PA_chymotrypsin"/>
</dbReference>
<dbReference type="FunCoup" id="A0A6J2R3Q7">
    <property type="interactions" value="688"/>
</dbReference>
<feature type="active site" description="Charge relay system" evidence="17">
    <location>
        <position position="681"/>
    </location>
</feature>
<dbReference type="CDD" id="cd00033">
    <property type="entry name" value="CCP"/>
    <property type="match status" value="3"/>
</dbReference>
<evidence type="ECO:0000256" key="15">
    <source>
        <dbReference type="ARBA" id="ARBA00023180"/>
    </source>
</evidence>
<dbReference type="CDD" id="cd00190">
    <property type="entry name" value="Tryp_SPc"/>
    <property type="match status" value="1"/>
</dbReference>
<dbReference type="InParanoid" id="A0A6J2R3Q7"/>
<dbReference type="InterPro" id="IPR035976">
    <property type="entry name" value="Sushi/SCR/CCP_sf"/>
</dbReference>
<evidence type="ECO:0000259" key="22">
    <source>
        <dbReference type="PROSITE" id="PS50923"/>
    </source>
</evidence>
<dbReference type="PANTHER" id="PTHR46393">
    <property type="entry name" value="SUSHI DOMAIN-CONTAINING PROTEIN"/>
    <property type="match status" value="1"/>
</dbReference>
<evidence type="ECO:0000256" key="1">
    <source>
        <dbReference type="ARBA" id="ARBA00001936"/>
    </source>
</evidence>
<evidence type="ECO:0000256" key="13">
    <source>
        <dbReference type="ARBA" id="ARBA00022859"/>
    </source>
</evidence>
<feature type="disulfide bond" evidence="18">
    <location>
        <begin position="179"/>
        <end position="206"/>
    </location>
</feature>
<feature type="domain" description="Sushi" evidence="22">
    <location>
        <begin position="88"/>
        <end position="147"/>
    </location>
</feature>
<evidence type="ECO:0000259" key="20">
    <source>
        <dbReference type="PROSITE" id="PS50234"/>
    </source>
</evidence>
<dbReference type="Pfam" id="PF00092">
    <property type="entry name" value="VWA"/>
    <property type="match status" value="1"/>
</dbReference>
<dbReference type="GeneID" id="115018874"/>